<dbReference type="SUPFAM" id="SSF49785">
    <property type="entry name" value="Galactose-binding domain-like"/>
    <property type="match status" value="1"/>
</dbReference>
<accession>A0ABR5JAX4</accession>
<dbReference type="Proteomes" id="UP000037020">
    <property type="component" value="Unassembled WGS sequence"/>
</dbReference>
<protein>
    <recommendedName>
        <fullName evidence="1">F5/8 type C domain-containing protein</fullName>
    </recommendedName>
</protein>
<name>A0ABR5JAX4_9ACTN</name>
<organism evidence="2 3">
    <name type="scientific">Streptomyces varsoviensis</name>
    <dbReference type="NCBI Taxonomy" id="67373"/>
    <lineage>
        <taxon>Bacteria</taxon>
        <taxon>Bacillati</taxon>
        <taxon>Actinomycetota</taxon>
        <taxon>Actinomycetes</taxon>
        <taxon>Kitasatosporales</taxon>
        <taxon>Streptomycetaceae</taxon>
        <taxon>Streptomyces</taxon>
    </lineage>
</organism>
<proteinExistence type="predicted"/>
<sequence>EQPGQYATAALDGSPATAWVPNGATGALTADLGRAVRLTAVTPRWTAVRPASYAIRTSLDGRHWSAPRRGGAVGGPVRYVRYTNRYVRYIKVTVRSSDAAKPAGVAELTAEE</sequence>
<feature type="domain" description="F5/8 type C" evidence="1">
    <location>
        <begin position="1"/>
        <end position="111"/>
    </location>
</feature>
<dbReference type="Pfam" id="PF00754">
    <property type="entry name" value="F5_F8_type_C"/>
    <property type="match status" value="1"/>
</dbReference>
<dbReference type="PROSITE" id="PS50022">
    <property type="entry name" value="FA58C_3"/>
    <property type="match status" value="1"/>
</dbReference>
<evidence type="ECO:0000313" key="2">
    <source>
        <dbReference type="EMBL" id="KOG90463.1"/>
    </source>
</evidence>
<comment type="caution">
    <text evidence="2">The sequence shown here is derived from an EMBL/GenBank/DDBJ whole genome shotgun (WGS) entry which is preliminary data.</text>
</comment>
<keyword evidence="3" id="KW-1185">Reference proteome</keyword>
<dbReference type="InterPro" id="IPR008979">
    <property type="entry name" value="Galactose-bd-like_sf"/>
</dbReference>
<dbReference type="Gene3D" id="2.60.120.260">
    <property type="entry name" value="Galactose-binding domain-like"/>
    <property type="match status" value="1"/>
</dbReference>
<evidence type="ECO:0000259" key="1">
    <source>
        <dbReference type="PROSITE" id="PS50022"/>
    </source>
</evidence>
<dbReference type="EMBL" id="LGUT01000715">
    <property type="protein sequence ID" value="KOG90463.1"/>
    <property type="molecule type" value="Genomic_DNA"/>
</dbReference>
<evidence type="ECO:0000313" key="3">
    <source>
        <dbReference type="Proteomes" id="UP000037020"/>
    </source>
</evidence>
<reference evidence="2 3" key="1">
    <citation type="submission" date="2015-07" db="EMBL/GenBank/DDBJ databases">
        <authorList>
            <person name="Ju K.-S."/>
            <person name="Doroghazi J.R."/>
            <person name="Metcalf W.W."/>
        </authorList>
    </citation>
    <scope>NUCLEOTIDE SEQUENCE [LARGE SCALE GENOMIC DNA]</scope>
    <source>
        <strain evidence="2 3">NRRL B-3589</strain>
    </source>
</reference>
<dbReference type="InterPro" id="IPR000421">
    <property type="entry name" value="FA58C"/>
</dbReference>
<gene>
    <name evidence="2" type="ORF">ADK38_08640</name>
</gene>
<feature type="non-terminal residue" evidence="2">
    <location>
        <position position="1"/>
    </location>
</feature>